<dbReference type="InterPro" id="IPR050109">
    <property type="entry name" value="HTH-type_TetR-like_transc_reg"/>
</dbReference>
<gene>
    <name evidence="3" type="ORF">UFOPK3564_02823</name>
</gene>
<dbReference type="SUPFAM" id="SSF46689">
    <property type="entry name" value="Homeodomain-like"/>
    <property type="match status" value="1"/>
</dbReference>
<proteinExistence type="predicted"/>
<evidence type="ECO:0000313" key="3">
    <source>
        <dbReference type="EMBL" id="CAB4938937.1"/>
    </source>
</evidence>
<feature type="domain" description="HTH tetR-type" evidence="2">
    <location>
        <begin position="9"/>
        <end position="69"/>
    </location>
</feature>
<dbReference type="InterPro" id="IPR009057">
    <property type="entry name" value="Homeodomain-like_sf"/>
</dbReference>
<dbReference type="PANTHER" id="PTHR30055:SF237">
    <property type="entry name" value="TRANSCRIPTIONAL REPRESSOR MCE3R"/>
    <property type="match status" value="1"/>
</dbReference>
<protein>
    <submittedName>
        <fullName evidence="3">Unannotated protein</fullName>
    </submittedName>
</protein>
<evidence type="ECO:0000259" key="2">
    <source>
        <dbReference type="PROSITE" id="PS50977"/>
    </source>
</evidence>
<dbReference type="InterPro" id="IPR001647">
    <property type="entry name" value="HTH_TetR"/>
</dbReference>
<name>A0A6J7J8D3_9ZZZZ</name>
<organism evidence="3">
    <name type="scientific">freshwater metagenome</name>
    <dbReference type="NCBI Taxonomy" id="449393"/>
    <lineage>
        <taxon>unclassified sequences</taxon>
        <taxon>metagenomes</taxon>
        <taxon>ecological metagenomes</taxon>
    </lineage>
</organism>
<keyword evidence="1" id="KW-0238">DNA-binding</keyword>
<dbReference type="GO" id="GO:0000976">
    <property type="term" value="F:transcription cis-regulatory region binding"/>
    <property type="evidence" value="ECO:0007669"/>
    <property type="project" value="TreeGrafter"/>
</dbReference>
<dbReference type="PANTHER" id="PTHR30055">
    <property type="entry name" value="HTH-TYPE TRANSCRIPTIONAL REGULATOR RUTR"/>
    <property type="match status" value="1"/>
</dbReference>
<dbReference type="AlphaFoldDB" id="A0A6J7J8D3"/>
<reference evidence="3" key="1">
    <citation type="submission" date="2020-05" db="EMBL/GenBank/DDBJ databases">
        <authorList>
            <person name="Chiriac C."/>
            <person name="Salcher M."/>
            <person name="Ghai R."/>
            <person name="Kavagutti S V."/>
        </authorList>
    </citation>
    <scope>NUCLEOTIDE SEQUENCE</scope>
</reference>
<dbReference type="Pfam" id="PF00440">
    <property type="entry name" value="TetR_N"/>
    <property type="match status" value="1"/>
</dbReference>
<sequence length="193" mass="20824">MSPAGRPAQTSPDAWAAAALDEIEEAGVRGLSVQAVARRLGVSKGGLYHHYADRRALLRAALDRWEHRQVTELNARFDAIDDPRRRLHELLEYSFVRMAPTVVLQLMAGAEDPDVAAVLERAAEARLGLLARILEALGLPADAARHRAVMGYSHYLGLAQLRTQSPGVLATDGLVREHLAVLEAALLAGTDAG</sequence>
<evidence type="ECO:0000256" key="1">
    <source>
        <dbReference type="ARBA" id="ARBA00023125"/>
    </source>
</evidence>
<dbReference type="PROSITE" id="PS50977">
    <property type="entry name" value="HTH_TETR_2"/>
    <property type="match status" value="1"/>
</dbReference>
<dbReference type="GO" id="GO:0003700">
    <property type="term" value="F:DNA-binding transcription factor activity"/>
    <property type="evidence" value="ECO:0007669"/>
    <property type="project" value="TreeGrafter"/>
</dbReference>
<dbReference type="Gene3D" id="1.10.357.10">
    <property type="entry name" value="Tetracycline Repressor, domain 2"/>
    <property type="match status" value="1"/>
</dbReference>
<dbReference type="EMBL" id="CAFBMK010000225">
    <property type="protein sequence ID" value="CAB4938937.1"/>
    <property type="molecule type" value="Genomic_DNA"/>
</dbReference>
<accession>A0A6J7J8D3</accession>